<dbReference type="RefSeq" id="WP_186852745.1">
    <property type="nucleotide sequence ID" value="NZ_JACOPO010000004.1"/>
</dbReference>
<dbReference type="InterPro" id="IPR023214">
    <property type="entry name" value="HAD_sf"/>
</dbReference>
<accession>A0A8J6J1X8</accession>
<evidence type="ECO:0000313" key="2">
    <source>
        <dbReference type="Proteomes" id="UP000628736"/>
    </source>
</evidence>
<keyword evidence="2" id="KW-1185">Reference proteome</keyword>
<dbReference type="InterPro" id="IPR006439">
    <property type="entry name" value="HAD-SF_hydro_IA"/>
</dbReference>
<dbReference type="InterPro" id="IPR023198">
    <property type="entry name" value="PGP-like_dom2"/>
</dbReference>
<dbReference type="EMBL" id="JACOPO010000004">
    <property type="protein sequence ID" value="MBC5722704.1"/>
    <property type="molecule type" value="Genomic_DNA"/>
</dbReference>
<protein>
    <submittedName>
        <fullName evidence="1">HAD family phosphatase</fullName>
    </submittedName>
</protein>
<dbReference type="PANTHER" id="PTHR18901:SF38">
    <property type="entry name" value="PSEUDOURIDINE-5'-PHOSPHATASE"/>
    <property type="match status" value="1"/>
</dbReference>
<gene>
    <name evidence="1" type="ORF">H8S11_07750</name>
</gene>
<dbReference type="AlphaFoldDB" id="A0A8J6J1X8"/>
<evidence type="ECO:0000313" key="1">
    <source>
        <dbReference type="EMBL" id="MBC5722704.1"/>
    </source>
</evidence>
<dbReference type="SFLD" id="SFLDG01129">
    <property type="entry name" value="C1.5:_HAD__Beta-PGM__Phosphata"/>
    <property type="match status" value="1"/>
</dbReference>
<dbReference type="InterPro" id="IPR036412">
    <property type="entry name" value="HAD-like_sf"/>
</dbReference>
<dbReference type="NCBIfam" id="TIGR01509">
    <property type="entry name" value="HAD-SF-IA-v3"/>
    <property type="match status" value="1"/>
</dbReference>
<sequence>MYFFDLDGTLLDSNGVWLDIDVEFLGRFGIGSVPEDYTDYVTHHGFDDSARYTRDYFRLPLTPEEIISAWREMARSAYAGQLELKPGARGFLERARASGIPRALLTSCIPSLCSAALEHHCLLPLLDRVFTAAELGLEKRDPELYRLVARLCRLEAGDCVLFDDSPVYCRAAREAGWQVYGVSDPVFDDRAEEMREVCGPGRFPFDLRSPLPLHL</sequence>
<dbReference type="PANTHER" id="PTHR18901">
    <property type="entry name" value="2-DEOXYGLUCOSE-6-PHOSPHATE PHOSPHATASE 2"/>
    <property type="match status" value="1"/>
</dbReference>
<reference evidence="1" key="1">
    <citation type="submission" date="2020-08" db="EMBL/GenBank/DDBJ databases">
        <title>Genome public.</title>
        <authorList>
            <person name="Liu C."/>
            <person name="Sun Q."/>
        </authorList>
    </citation>
    <scope>NUCLEOTIDE SEQUENCE</scope>
    <source>
        <strain evidence="1">NSJ-23</strain>
    </source>
</reference>
<dbReference type="Gene3D" id="1.10.150.240">
    <property type="entry name" value="Putative phosphatase, domain 2"/>
    <property type="match status" value="1"/>
</dbReference>
<dbReference type="Proteomes" id="UP000628736">
    <property type="component" value="Unassembled WGS sequence"/>
</dbReference>
<dbReference type="SFLD" id="SFLDS00003">
    <property type="entry name" value="Haloacid_Dehalogenase"/>
    <property type="match status" value="1"/>
</dbReference>
<dbReference type="GO" id="GO:0016791">
    <property type="term" value="F:phosphatase activity"/>
    <property type="evidence" value="ECO:0007669"/>
    <property type="project" value="TreeGrafter"/>
</dbReference>
<dbReference type="SUPFAM" id="SSF56784">
    <property type="entry name" value="HAD-like"/>
    <property type="match status" value="1"/>
</dbReference>
<name>A0A8J6J1X8_9FIRM</name>
<dbReference type="Pfam" id="PF00702">
    <property type="entry name" value="Hydrolase"/>
    <property type="match status" value="1"/>
</dbReference>
<proteinExistence type="predicted"/>
<organism evidence="1 2">
    <name type="scientific">Flintibacter hominis</name>
    <dbReference type="NCBI Taxonomy" id="2763048"/>
    <lineage>
        <taxon>Bacteria</taxon>
        <taxon>Bacillati</taxon>
        <taxon>Bacillota</taxon>
        <taxon>Clostridia</taxon>
        <taxon>Eubacteriales</taxon>
        <taxon>Flintibacter</taxon>
    </lineage>
</organism>
<dbReference type="Gene3D" id="3.40.50.1000">
    <property type="entry name" value="HAD superfamily/HAD-like"/>
    <property type="match status" value="1"/>
</dbReference>
<comment type="caution">
    <text evidence="1">The sequence shown here is derived from an EMBL/GenBank/DDBJ whole genome shotgun (WGS) entry which is preliminary data.</text>
</comment>